<evidence type="ECO:0000256" key="1">
    <source>
        <dbReference type="SAM" id="SignalP"/>
    </source>
</evidence>
<comment type="caution">
    <text evidence="3">The sequence shown here is derived from an EMBL/GenBank/DDBJ whole genome shotgun (WGS) entry which is preliminary data.</text>
</comment>
<keyword evidence="5" id="KW-1185">Reference proteome</keyword>
<protein>
    <recommendedName>
        <fullName evidence="6">Porin</fullName>
    </recommendedName>
</protein>
<keyword evidence="1" id="KW-0732">Signal</keyword>
<organism evidence="3 4">
    <name type="scientific">Vibrio breoganii</name>
    <dbReference type="NCBI Taxonomy" id="553239"/>
    <lineage>
        <taxon>Bacteria</taxon>
        <taxon>Pseudomonadati</taxon>
        <taxon>Pseudomonadota</taxon>
        <taxon>Gammaproteobacteria</taxon>
        <taxon>Vibrionales</taxon>
        <taxon>Vibrionaceae</taxon>
        <taxon>Vibrio</taxon>
    </lineage>
</organism>
<dbReference type="EMBL" id="MDBO01000051">
    <property type="protein sequence ID" value="PMP13131.1"/>
    <property type="molecule type" value="Genomic_DNA"/>
</dbReference>
<evidence type="ECO:0000313" key="5">
    <source>
        <dbReference type="Proteomes" id="UP000590068"/>
    </source>
</evidence>
<dbReference type="Proteomes" id="UP000235611">
    <property type="component" value="Unassembled WGS sequence"/>
</dbReference>
<feature type="chain" id="PRO_5042965620" description="Porin" evidence="1">
    <location>
        <begin position="23"/>
        <end position="247"/>
    </location>
</feature>
<evidence type="ECO:0000313" key="2">
    <source>
        <dbReference type="EMBL" id="NMR68638.1"/>
    </source>
</evidence>
<name>A0AAP8MZB4_9VIBR</name>
<reference evidence="3" key="2">
    <citation type="submission" date="2016-07" db="EMBL/GenBank/DDBJ databases">
        <authorList>
            <person name="Kauffman K."/>
            <person name="Arevalo P."/>
            <person name="Polz M.F."/>
        </authorList>
    </citation>
    <scope>NUCLEOTIDE SEQUENCE</scope>
    <source>
        <strain evidence="3">10N.222.49.A5</strain>
    </source>
</reference>
<sequence>MTIKTKSFAAFASIACAFNVSAEEKQPDPSDLTETNTSAYVSINNKGNFKGSISGDMTFDNGQKGMFTLEAAMDNTGDYSDSRFQYFHVFDTANSIVPKAAASLDVLDNSLFTSVSAGATLAINSGVKGLNIFPRVGLLAGQYSDETLSAFGINDDSAIGGSAALYMFYTAGNDGTYFGLYPEYNYLGGDVDMSILTTNLLMSTPFNADRTRWGQIKIVNTDTSIKGNHQNFKNNDTVVWANYKFYF</sequence>
<evidence type="ECO:0008006" key="6">
    <source>
        <dbReference type="Google" id="ProtNLM"/>
    </source>
</evidence>
<dbReference type="Proteomes" id="UP000590068">
    <property type="component" value="Unassembled WGS sequence"/>
</dbReference>
<dbReference type="RefSeq" id="WP_017030820.1">
    <property type="nucleotide sequence ID" value="NZ_JABBXC010000002.1"/>
</dbReference>
<reference evidence="2 5" key="4">
    <citation type="submission" date="2020-04" db="EMBL/GenBank/DDBJ databases">
        <title>WGS-Seq of Vibrio isolated by the O'Toole Lab.</title>
        <authorList>
            <person name="Mckone K.P."/>
            <person name="Whitaker R."/>
            <person name="Sevigney J.L."/>
            <person name="Herring J.B."/>
            <person name="O'Toole G."/>
        </authorList>
    </citation>
    <scope>NUCLEOTIDE SEQUENCE [LARGE SCALE GENOMIC DNA]</scope>
    <source>
        <strain evidence="2 5">BS_02</strain>
    </source>
</reference>
<proteinExistence type="predicted"/>
<dbReference type="AlphaFoldDB" id="A0AAP8MZB4"/>
<reference evidence="3" key="3">
    <citation type="journal article" date="2018" name="Nature">
        <title>A major lineage of non-tailed dsDNA viruses as unrecognized killers of marine bacteria.</title>
        <authorList>
            <person name="Kauffman K.M."/>
            <person name="Hussain F.A."/>
            <person name="Yang J."/>
            <person name="Arevalo P."/>
            <person name="Brown J.M."/>
            <person name="Chang W.K."/>
            <person name="VanInsberghe D."/>
            <person name="Elsherbini J."/>
            <person name="Sharma R.S."/>
            <person name="Cutler M.B."/>
            <person name="Kelly L."/>
            <person name="Polz M.F."/>
        </authorList>
    </citation>
    <scope>NUCLEOTIDE SEQUENCE</scope>
    <source>
        <strain evidence="3">10N.222.49.A5</strain>
    </source>
</reference>
<gene>
    <name evidence="3" type="ORF">BCS93_06070</name>
    <name evidence="2" type="ORF">HJ568_01465</name>
</gene>
<evidence type="ECO:0000313" key="3">
    <source>
        <dbReference type="EMBL" id="PMP13131.1"/>
    </source>
</evidence>
<accession>A0AAP8MZB4</accession>
<feature type="signal peptide" evidence="1">
    <location>
        <begin position="1"/>
        <end position="22"/>
    </location>
</feature>
<dbReference type="EMBL" id="JABCJR010000002">
    <property type="protein sequence ID" value="NMR68638.1"/>
    <property type="molecule type" value="Genomic_DNA"/>
</dbReference>
<reference evidence="4" key="1">
    <citation type="submission" date="2016-07" db="EMBL/GenBank/DDBJ databases">
        <title>Nontailed viruses are major unrecognized killers of bacteria in the ocean.</title>
        <authorList>
            <person name="Kauffman K."/>
            <person name="Hussain F."/>
            <person name="Yang J."/>
            <person name="Arevalo P."/>
            <person name="Brown J."/>
            <person name="Cutler M."/>
            <person name="Kelly L."/>
            <person name="Polz M.F."/>
        </authorList>
    </citation>
    <scope>NUCLEOTIDE SEQUENCE [LARGE SCALE GENOMIC DNA]</scope>
    <source>
        <strain evidence="4">10N.222.49.A5</strain>
    </source>
</reference>
<evidence type="ECO:0000313" key="4">
    <source>
        <dbReference type="Proteomes" id="UP000235611"/>
    </source>
</evidence>